<keyword evidence="1" id="KW-0472">Membrane</keyword>
<keyword evidence="1" id="KW-1133">Transmembrane helix</keyword>
<accession>A0A6C0IHK3</accession>
<evidence type="ECO:0000256" key="1">
    <source>
        <dbReference type="SAM" id="Phobius"/>
    </source>
</evidence>
<feature type="transmembrane region" description="Helical" evidence="1">
    <location>
        <begin position="35"/>
        <end position="53"/>
    </location>
</feature>
<dbReference type="AlphaFoldDB" id="A0A6C0IHK3"/>
<organism evidence="2">
    <name type="scientific">viral metagenome</name>
    <dbReference type="NCBI Taxonomy" id="1070528"/>
    <lineage>
        <taxon>unclassified sequences</taxon>
        <taxon>metagenomes</taxon>
        <taxon>organismal metagenomes</taxon>
    </lineage>
</organism>
<reference evidence="2" key="1">
    <citation type="journal article" date="2020" name="Nature">
        <title>Giant virus diversity and host interactions through global metagenomics.</title>
        <authorList>
            <person name="Schulz F."/>
            <person name="Roux S."/>
            <person name="Paez-Espino D."/>
            <person name="Jungbluth S."/>
            <person name="Walsh D.A."/>
            <person name="Denef V.J."/>
            <person name="McMahon K.D."/>
            <person name="Konstantinidis K.T."/>
            <person name="Eloe-Fadrosh E.A."/>
            <person name="Kyrpides N.C."/>
            <person name="Woyke T."/>
        </authorList>
    </citation>
    <scope>NUCLEOTIDE SEQUENCE</scope>
    <source>
        <strain evidence="2">GVMAG-M-3300023184-88</strain>
    </source>
</reference>
<protein>
    <submittedName>
        <fullName evidence="2">Uncharacterized protein</fullName>
    </submittedName>
</protein>
<dbReference type="EMBL" id="MN740182">
    <property type="protein sequence ID" value="QHT92279.1"/>
    <property type="molecule type" value="Genomic_DNA"/>
</dbReference>
<keyword evidence="1" id="KW-0812">Transmembrane</keyword>
<evidence type="ECO:0000313" key="2">
    <source>
        <dbReference type="EMBL" id="QHT92279.1"/>
    </source>
</evidence>
<feature type="transmembrane region" description="Helical" evidence="1">
    <location>
        <begin position="6"/>
        <end position="23"/>
    </location>
</feature>
<sequence>MPTWFPWIFVGGIVFILLSFIGTKYRDKDYKKIQFLQDFISGSIFIAFAGFLVPDLFPKMELPAEMPVMFHGDSLPDLDLQVGPPRLFGR</sequence>
<proteinExistence type="predicted"/>
<name>A0A6C0IHK3_9ZZZZ</name>